<keyword evidence="2" id="KW-1185">Reference proteome</keyword>
<dbReference type="AlphaFoldDB" id="A0A2I7N5W0"/>
<sequence>MQRKKAFVMAEEYLDQSSDLSNIRAIASELQQINKALANYATNFLDFCHAGAIDYPNDTLVLYCKNNASFHQINQQIPYIRTYLENNGINFHKILVKVRPSAYQPINNRKKAKKELTDKQKEMLAKFATAINRPDLLKEHHEAKEELEEGWEIKL</sequence>
<dbReference type="RefSeq" id="WP_102951153.1">
    <property type="nucleotide sequence ID" value="NZ_CP024847.1"/>
</dbReference>
<dbReference type="KEGG" id="nba:CUN60_05945"/>
<protein>
    <submittedName>
        <fullName evidence="1">Uncharacterized protein</fullName>
    </submittedName>
</protein>
<dbReference type="Proteomes" id="UP000236655">
    <property type="component" value="Chromosome"/>
</dbReference>
<name>A0A2I7N5W0_9NEIS</name>
<dbReference type="EMBL" id="CP024847">
    <property type="protein sequence ID" value="AUR51857.1"/>
    <property type="molecule type" value="Genomic_DNA"/>
</dbReference>
<proteinExistence type="predicted"/>
<reference evidence="2" key="1">
    <citation type="submission" date="2017-11" db="EMBL/GenBank/DDBJ databases">
        <authorList>
            <person name="Chan K.G."/>
            <person name="Lee L.S."/>
        </authorList>
    </citation>
    <scope>NUCLEOTIDE SEQUENCE [LARGE SCALE GENOMIC DNA]</scope>
    <source>
        <strain evidence="2">DSM 100970</strain>
    </source>
</reference>
<accession>A0A2I7N5W0</accession>
<organism evidence="1 2">
    <name type="scientific">Aquella oligotrophica</name>
    <dbReference type="NCBI Taxonomy" id="2067065"/>
    <lineage>
        <taxon>Bacteria</taxon>
        <taxon>Pseudomonadati</taxon>
        <taxon>Pseudomonadota</taxon>
        <taxon>Betaproteobacteria</taxon>
        <taxon>Neisseriales</taxon>
        <taxon>Neisseriaceae</taxon>
        <taxon>Aquella</taxon>
    </lineage>
</organism>
<gene>
    <name evidence="1" type="ORF">CUN60_05945</name>
</gene>
<evidence type="ECO:0000313" key="2">
    <source>
        <dbReference type="Proteomes" id="UP000236655"/>
    </source>
</evidence>
<evidence type="ECO:0000313" key="1">
    <source>
        <dbReference type="EMBL" id="AUR51857.1"/>
    </source>
</evidence>